<dbReference type="Proteomes" id="UP001157439">
    <property type="component" value="Unassembled WGS sequence"/>
</dbReference>
<feature type="chain" id="PRO_5041347600" description="Lipoprotein" evidence="1">
    <location>
        <begin position="20"/>
        <end position="162"/>
    </location>
</feature>
<dbReference type="PROSITE" id="PS51257">
    <property type="entry name" value="PROKAR_LIPOPROTEIN"/>
    <property type="match status" value="1"/>
</dbReference>
<sequence>MLKQLSILAVALSCLVLSACSSPHYRGHALAAETSNQMITIIKSPDTRAGFLTAMTDWLTDNGYRYEVVDAGSKFKPDNISLEYVGRWRWDLALFLNDARIEAFTDGQRAAYVEYKAPNNFNGNKFSDAETRIDYMMDVLFGKLSSQEATKVINLPQDQTDV</sequence>
<organism evidence="2 3">
    <name type="scientific">Paraferrimonas haliotis</name>
    <dbReference type="NCBI Taxonomy" id="2013866"/>
    <lineage>
        <taxon>Bacteria</taxon>
        <taxon>Pseudomonadati</taxon>
        <taxon>Pseudomonadota</taxon>
        <taxon>Gammaproteobacteria</taxon>
        <taxon>Alteromonadales</taxon>
        <taxon>Ferrimonadaceae</taxon>
        <taxon>Paraferrimonas</taxon>
    </lineage>
</organism>
<evidence type="ECO:0000313" key="2">
    <source>
        <dbReference type="EMBL" id="GLS83025.1"/>
    </source>
</evidence>
<dbReference type="AlphaFoldDB" id="A0AA37TP27"/>
<evidence type="ECO:0000313" key="3">
    <source>
        <dbReference type="Proteomes" id="UP001157439"/>
    </source>
</evidence>
<accession>A0AA37TP27</accession>
<feature type="signal peptide" evidence="1">
    <location>
        <begin position="1"/>
        <end position="19"/>
    </location>
</feature>
<dbReference type="EMBL" id="BSPO01000002">
    <property type="protein sequence ID" value="GLS83025.1"/>
    <property type="molecule type" value="Genomic_DNA"/>
</dbReference>
<proteinExistence type="predicted"/>
<evidence type="ECO:0008006" key="4">
    <source>
        <dbReference type="Google" id="ProtNLM"/>
    </source>
</evidence>
<name>A0AA37TP27_9GAMM</name>
<dbReference type="NCBIfam" id="NF040519">
    <property type="entry name" value="Sbal_3080_fam"/>
    <property type="match status" value="1"/>
</dbReference>
<gene>
    <name evidence="2" type="ORF">GCM10007894_10020</name>
</gene>
<comment type="caution">
    <text evidence="2">The sequence shown here is derived from an EMBL/GenBank/DDBJ whole genome shotgun (WGS) entry which is preliminary data.</text>
</comment>
<keyword evidence="1" id="KW-0732">Signal</keyword>
<keyword evidence="3" id="KW-1185">Reference proteome</keyword>
<reference evidence="2 3" key="1">
    <citation type="journal article" date="2014" name="Int. J. Syst. Evol. Microbiol.">
        <title>Complete genome sequence of Corynebacterium casei LMG S-19264T (=DSM 44701T), isolated from a smear-ripened cheese.</title>
        <authorList>
            <consortium name="US DOE Joint Genome Institute (JGI-PGF)"/>
            <person name="Walter F."/>
            <person name="Albersmeier A."/>
            <person name="Kalinowski J."/>
            <person name="Ruckert C."/>
        </authorList>
    </citation>
    <scope>NUCLEOTIDE SEQUENCE [LARGE SCALE GENOMIC DNA]</scope>
    <source>
        <strain evidence="2 3">NBRC 112785</strain>
    </source>
</reference>
<dbReference type="RefSeq" id="WP_095499947.1">
    <property type="nucleotide sequence ID" value="NZ_BSPO01000002.1"/>
</dbReference>
<evidence type="ECO:0000256" key="1">
    <source>
        <dbReference type="SAM" id="SignalP"/>
    </source>
</evidence>
<protein>
    <recommendedName>
        <fullName evidence="4">Lipoprotein</fullName>
    </recommendedName>
</protein>